<keyword evidence="3" id="KW-1185">Reference proteome</keyword>
<accession>A0A5B7EPV7</accession>
<reference evidence="2 3" key="1">
    <citation type="submission" date="2019-05" db="EMBL/GenBank/DDBJ databases">
        <title>Another draft genome of Portunus trituberculatus and its Hox gene families provides insights of decapod evolution.</title>
        <authorList>
            <person name="Jeong J.-H."/>
            <person name="Song I."/>
            <person name="Kim S."/>
            <person name="Choi T."/>
            <person name="Kim D."/>
            <person name="Ryu S."/>
            <person name="Kim W."/>
        </authorList>
    </citation>
    <scope>NUCLEOTIDE SEQUENCE [LARGE SCALE GENOMIC DNA]</scope>
    <source>
        <tissue evidence="2">Muscle</tissue>
    </source>
</reference>
<evidence type="ECO:0000313" key="3">
    <source>
        <dbReference type="Proteomes" id="UP000324222"/>
    </source>
</evidence>
<dbReference type="EMBL" id="VSRR010003215">
    <property type="protein sequence ID" value="MPC35179.1"/>
    <property type="molecule type" value="Genomic_DNA"/>
</dbReference>
<gene>
    <name evidence="2" type="ORF">E2C01_028597</name>
</gene>
<organism evidence="2 3">
    <name type="scientific">Portunus trituberculatus</name>
    <name type="common">Swimming crab</name>
    <name type="synonym">Neptunus trituberculatus</name>
    <dbReference type="NCBI Taxonomy" id="210409"/>
    <lineage>
        <taxon>Eukaryota</taxon>
        <taxon>Metazoa</taxon>
        <taxon>Ecdysozoa</taxon>
        <taxon>Arthropoda</taxon>
        <taxon>Crustacea</taxon>
        <taxon>Multicrustacea</taxon>
        <taxon>Malacostraca</taxon>
        <taxon>Eumalacostraca</taxon>
        <taxon>Eucarida</taxon>
        <taxon>Decapoda</taxon>
        <taxon>Pleocyemata</taxon>
        <taxon>Brachyura</taxon>
        <taxon>Eubrachyura</taxon>
        <taxon>Portunoidea</taxon>
        <taxon>Portunidae</taxon>
        <taxon>Portuninae</taxon>
        <taxon>Portunus</taxon>
    </lineage>
</organism>
<sequence length="65" mass="7424">MRMKRKENGGKAKTEAKREGKWEGRKGERKREEGDRGEGGRCGAGELYTRRRRSSEGGEVIQEID</sequence>
<evidence type="ECO:0000256" key="1">
    <source>
        <dbReference type="SAM" id="MobiDB-lite"/>
    </source>
</evidence>
<name>A0A5B7EPV7_PORTR</name>
<evidence type="ECO:0000313" key="2">
    <source>
        <dbReference type="EMBL" id="MPC35179.1"/>
    </source>
</evidence>
<feature type="compositionally biased region" description="Basic and acidic residues" evidence="1">
    <location>
        <begin position="1"/>
        <end position="39"/>
    </location>
</feature>
<dbReference type="AlphaFoldDB" id="A0A5B7EPV7"/>
<comment type="caution">
    <text evidence="2">The sequence shown here is derived from an EMBL/GenBank/DDBJ whole genome shotgun (WGS) entry which is preliminary data.</text>
</comment>
<feature type="region of interest" description="Disordered" evidence="1">
    <location>
        <begin position="1"/>
        <end position="65"/>
    </location>
</feature>
<dbReference type="Proteomes" id="UP000324222">
    <property type="component" value="Unassembled WGS sequence"/>
</dbReference>
<protein>
    <submittedName>
        <fullName evidence="2">Uncharacterized protein</fullName>
    </submittedName>
</protein>
<proteinExistence type="predicted"/>